<dbReference type="AlphaFoldDB" id="A0A9P8VRC2"/>
<gene>
    <name evidence="2" type="ORF">B0T10DRAFT_466336</name>
</gene>
<organism evidence="2 3">
    <name type="scientific">Thelonectria olida</name>
    <dbReference type="NCBI Taxonomy" id="1576542"/>
    <lineage>
        <taxon>Eukaryota</taxon>
        <taxon>Fungi</taxon>
        <taxon>Dikarya</taxon>
        <taxon>Ascomycota</taxon>
        <taxon>Pezizomycotina</taxon>
        <taxon>Sordariomycetes</taxon>
        <taxon>Hypocreomycetidae</taxon>
        <taxon>Hypocreales</taxon>
        <taxon>Nectriaceae</taxon>
        <taxon>Thelonectria</taxon>
    </lineage>
</organism>
<comment type="caution">
    <text evidence="2">The sequence shown here is derived from an EMBL/GenBank/DDBJ whole genome shotgun (WGS) entry which is preliminary data.</text>
</comment>
<feature type="compositionally biased region" description="Basic and acidic residues" evidence="1">
    <location>
        <begin position="400"/>
        <end position="422"/>
    </location>
</feature>
<name>A0A9P8VRC2_9HYPO</name>
<accession>A0A9P8VRC2</accession>
<feature type="compositionally biased region" description="Basic and acidic residues" evidence="1">
    <location>
        <begin position="15"/>
        <end position="27"/>
    </location>
</feature>
<sequence length="422" mass="45821">MQPRRAGSTPGPHPDGSRSAKSREARDAWSSGPPCLYYYGLSSHPAAPTLQSSASTPPATISAAAFSSRTTELPGELLPTTVPSSMPLSFLTETSADTEALVTKALATANPNSSYYYNTPTLSAPASTHLSSAAVRGQEPLVRTKTYYGVRTYGWHCVRRMRLAMPFLRQRVFNQANHPCLDVSSQTVGFPKHLFLALTKDASLPVARCPAPLALHAPDSHGHACVELQSAHACNPDTVKWSTARSSPVPPVPPRPHAHTPQFHIPVHTPAKKHFSRSHFLTSISSGTPKLNKLIRHPTVNYVGATRPELAHCSVRPVQNQVKPTRHSVRLQSKLENGRPTDAVTAGRQGHQGLQGHQGHQGHQGQLGQRDRLGQLGYRDHICASTIGNRSGRAKVQTQHCERDQDSPEEGRTAERATRHVS</sequence>
<dbReference type="Proteomes" id="UP000777438">
    <property type="component" value="Unassembled WGS sequence"/>
</dbReference>
<keyword evidence="3" id="KW-1185">Reference proteome</keyword>
<proteinExistence type="predicted"/>
<feature type="region of interest" description="Disordered" evidence="1">
    <location>
        <begin position="389"/>
        <end position="422"/>
    </location>
</feature>
<dbReference type="EMBL" id="JAGPYM010000048">
    <property type="protein sequence ID" value="KAH6871971.1"/>
    <property type="molecule type" value="Genomic_DNA"/>
</dbReference>
<evidence type="ECO:0000313" key="2">
    <source>
        <dbReference type="EMBL" id="KAH6871971.1"/>
    </source>
</evidence>
<evidence type="ECO:0000256" key="1">
    <source>
        <dbReference type="SAM" id="MobiDB-lite"/>
    </source>
</evidence>
<reference evidence="2 3" key="1">
    <citation type="journal article" date="2021" name="Nat. Commun.">
        <title>Genetic determinants of endophytism in the Arabidopsis root mycobiome.</title>
        <authorList>
            <person name="Mesny F."/>
            <person name="Miyauchi S."/>
            <person name="Thiergart T."/>
            <person name="Pickel B."/>
            <person name="Atanasova L."/>
            <person name="Karlsson M."/>
            <person name="Huettel B."/>
            <person name="Barry K.W."/>
            <person name="Haridas S."/>
            <person name="Chen C."/>
            <person name="Bauer D."/>
            <person name="Andreopoulos W."/>
            <person name="Pangilinan J."/>
            <person name="LaButti K."/>
            <person name="Riley R."/>
            <person name="Lipzen A."/>
            <person name="Clum A."/>
            <person name="Drula E."/>
            <person name="Henrissat B."/>
            <person name="Kohler A."/>
            <person name="Grigoriev I.V."/>
            <person name="Martin F.M."/>
            <person name="Hacquard S."/>
        </authorList>
    </citation>
    <scope>NUCLEOTIDE SEQUENCE [LARGE SCALE GENOMIC DNA]</scope>
    <source>
        <strain evidence="2 3">MPI-CAGE-CH-0241</strain>
    </source>
</reference>
<evidence type="ECO:0000313" key="3">
    <source>
        <dbReference type="Proteomes" id="UP000777438"/>
    </source>
</evidence>
<feature type="region of interest" description="Disordered" evidence="1">
    <location>
        <begin position="1"/>
        <end position="29"/>
    </location>
</feature>
<feature type="compositionally biased region" description="Low complexity" evidence="1">
    <location>
        <begin position="347"/>
        <end position="368"/>
    </location>
</feature>
<feature type="region of interest" description="Disordered" evidence="1">
    <location>
        <begin position="319"/>
        <end position="368"/>
    </location>
</feature>
<protein>
    <submittedName>
        <fullName evidence="2">Uncharacterized protein</fullName>
    </submittedName>
</protein>